<proteinExistence type="predicted"/>
<sequence>MSAKTTLNNRKIGSRDGILRWSVYDSIKIIPSKPEALMAEINSAISSLEYAKASKFLNSSSPLAKNKKSIDDGNLNSSCLYDARRADEAYKAGLAYLAAGNLEEAFRSLNVALTKCPPNKTSAVAKLRSLISLTAQRLRKSTNMTQVESCSVRVRQNSQDPLTLVAYGYDVWCLMRGHGTTLAHDVACERYTARSLRGTITGLDLTH</sequence>
<gene>
    <name evidence="1" type="ORF">L1987_30514</name>
</gene>
<reference evidence="2" key="1">
    <citation type="journal article" date="2022" name="Mol. Ecol. Resour.">
        <title>The genomes of chicory, endive, great burdock and yacon provide insights into Asteraceae palaeo-polyploidization history and plant inulin production.</title>
        <authorList>
            <person name="Fan W."/>
            <person name="Wang S."/>
            <person name="Wang H."/>
            <person name="Wang A."/>
            <person name="Jiang F."/>
            <person name="Liu H."/>
            <person name="Zhao H."/>
            <person name="Xu D."/>
            <person name="Zhang Y."/>
        </authorList>
    </citation>
    <scope>NUCLEOTIDE SEQUENCE [LARGE SCALE GENOMIC DNA]</scope>
    <source>
        <strain evidence="2">cv. Yunnan</strain>
    </source>
</reference>
<dbReference type="EMBL" id="CM042027">
    <property type="protein sequence ID" value="KAI3802382.1"/>
    <property type="molecule type" value="Genomic_DNA"/>
</dbReference>
<dbReference type="Proteomes" id="UP001056120">
    <property type="component" value="Linkage Group LG10"/>
</dbReference>
<protein>
    <submittedName>
        <fullName evidence="1">Uncharacterized protein</fullName>
    </submittedName>
</protein>
<accession>A0ACB9I3N6</accession>
<evidence type="ECO:0000313" key="2">
    <source>
        <dbReference type="Proteomes" id="UP001056120"/>
    </source>
</evidence>
<organism evidence="1 2">
    <name type="scientific">Smallanthus sonchifolius</name>
    <dbReference type="NCBI Taxonomy" id="185202"/>
    <lineage>
        <taxon>Eukaryota</taxon>
        <taxon>Viridiplantae</taxon>
        <taxon>Streptophyta</taxon>
        <taxon>Embryophyta</taxon>
        <taxon>Tracheophyta</taxon>
        <taxon>Spermatophyta</taxon>
        <taxon>Magnoliopsida</taxon>
        <taxon>eudicotyledons</taxon>
        <taxon>Gunneridae</taxon>
        <taxon>Pentapetalae</taxon>
        <taxon>asterids</taxon>
        <taxon>campanulids</taxon>
        <taxon>Asterales</taxon>
        <taxon>Asteraceae</taxon>
        <taxon>Asteroideae</taxon>
        <taxon>Heliantheae alliance</taxon>
        <taxon>Millerieae</taxon>
        <taxon>Smallanthus</taxon>
    </lineage>
</organism>
<name>A0ACB9I3N6_9ASTR</name>
<evidence type="ECO:0000313" key="1">
    <source>
        <dbReference type="EMBL" id="KAI3802382.1"/>
    </source>
</evidence>
<comment type="caution">
    <text evidence="1">The sequence shown here is derived from an EMBL/GenBank/DDBJ whole genome shotgun (WGS) entry which is preliminary data.</text>
</comment>
<keyword evidence="2" id="KW-1185">Reference proteome</keyword>
<reference evidence="1 2" key="2">
    <citation type="journal article" date="2022" name="Mol. Ecol. Resour.">
        <title>The genomes of chicory, endive, great burdock and yacon provide insights into Asteraceae paleo-polyploidization history and plant inulin production.</title>
        <authorList>
            <person name="Fan W."/>
            <person name="Wang S."/>
            <person name="Wang H."/>
            <person name="Wang A."/>
            <person name="Jiang F."/>
            <person name="Liu H."/>
            <person name="Zhao H."/>
            <person name="Xu D."/>
            <person name="Zhang Y."/>
        </authorList>
    </citation>
    <scope>NUCLEOTIDE SEQUENCE [LARGE SCALE GENOMIC DNA]</scope>
    <source>
        <strain evidence="2">cv. Yunnan</strain>
        <tissue evidence="1">Leaves</tissue>
    </source>
</reference>